<organism evidence="2 3">
    <name type="scientific">Enterocloster lavalensis</name>
    <dbReference type="NCBI Taxonomy" id="460384"/>
    <lineage>
        <taxon>Bacteria</taxon>
        <taxon>Bacillati</taxon>
        <taxon>Bacillota</taxon>
        <taxon>Clostridia</taxon>
        <taxon>Lachnospirales</taxon>
        <taxon>Lachnospiraceae</taxon>
        <taxon>Enterocloster</taxon>
    </lineage>
</organism>
<dbReference type="InterPro" id="IPR003495">
    <property type="entry name" value="CobW/HypB/UreG_nucleotide-bd"/>
</dbReference>
<evidence type="ECO:0000259" key="1">
    <source>
        <dbReference type="Pfam" id="PF02492"/>
    </source>
</evidence>
<keyword evidence="3" id="KW-1185">Reference proteome</keyword>
<feature type="domain" description="CobW/HypB/UreG nucleotide-binding" evidence="1">
    <location>
        <begin position="4"/>
        <end position="152"/>
    </location>
</feature>
<evidence type="ECO:0000313" key="2">
    <source>
        <dbReference type="EMBL" id="SET01464.1"/>
    </source>
</evidence>
<dbReference type="STRING" id="460384.SAMN05216313_101339"/>
<dbReference type="SUPFAM" id="SSF52540">
    <property type="entry name" value="P-loop containing nucleoside triphosphate hydrolases"/>
    <property type="match status" value="1"/>
</dbReference>
<dbReference type="InterPro" id="IPR051316">
    <property type="entry name" value="Zinc-reg_GTPase_activator"/>
</dbReference>
<name>A0A1I0B417_9FIRM</name>
<dbReference type="EMBL" id="FOIM01000001">
    <property type="protein sequence ID" value="SET01464.1"/>
    <property type="molecule type" value="Genomic_DNA"/>
</dbReference>
<reference evidence="3" key="1">
    <citation type="submission" date="2016-10" db="EMBL/GenBank/DDBJ databases">
        <authorList>
            <person name="Varghese N."/>
            <person name="Submissions S."/>
        </authorList>
    </citation>
    <scope>NUCLEOTIDE SEQUENCE [LARGE SCALE GENOMIC DNA]</scope>
    <source>
        <strain evidence="3">NLAE-zl-G277</strain>
    </source>
</reference>
<proteinExistence type="predicted"/>
<dbReference type="Proteomes" id="UP000198508">
    <property type="component" value="Unassembled WGS sequence"/>
</dbReference>
<accession>A0A1I0B417</accession>
<dbReference type="GO" id="GO:0005737">
    <property type="term" value="C:cytoplasm"/>
    <property type="evidence" value="ECO:0007669"/>
    <property type="project" value="TreeGrafter"/>
</dbReference>
<protein>
    <submittedName>
        <fullName evidence="2">GTPase, G3E family</fullName>
    </submittedName>
</protein>
<evidence type="ECO:0000313" key="3">
    <source>
        <dbReference type="Proteomes" id="UP000198508"/>
    </source>
</evidence>
<dbReference type="AlphaFoldDB" id="A0A1I0B417"/>
<dbReference type="PANTHER" id="PTHR13748">
    <property type="entry name" value="COBW-RELATED"/>
    <property type="match status" value="1"/>
</dbReference>
<dbReference type="InterPro" id="IPR027417">
    <property type="entry name" value="P-loop_NTPase"/>
</dbReference>
<dbReference type="RefSeq" id="WP_092360583.1">
    <property type="nucleotide sequence ID" value="NZ_DAINWJ010000168.1"/>
</dbReference>
<gene>
    <name evidence="2" type="ORF">SAMN05216313_101339</name>
</gene>
<dbReference type="PANTHER" id="PTHR13748:SF62">
    <property type="entry name" value="COBW DOMAIN-CONTAINING PROTEIN"/>
    <property type="match status" value="1"/>
</dbReference>
<dbReference type="GeneID" id="93280035"/>
<dbReference type="Pfam" id="PF02492">
    <property type="entry name" value="cobW"/>
    <property type="match status" value="1"/>
</dbReference>
<sequence>MTEVMIVSGFLGAGKTTFINRFLEYGLAGTRCLLIENDFGDTGVDAALMERTEGLVISEINSGCVCCSLAGNLQTYIREALKELEPERIILEPSGVAGLSGILRSLKPFVQEGMIRLEGPVTVLGPPRTRAYLSRFGGILRDQMENAGVLVLRPGTNPAAYSISGQRAPVFSLDWTRENFEHMLLPLIRGGQGMAEIISEMTVGDIKTAGLAYYTLCPDRTYTAKEAEEILYRLRRAFGLKLLRLKGFLSRTGGGLWHVEYTVSGQEILEFEGSRNAGINIIGRGIQREQIERFFYREMGPMRIRV</sequence>
<dbReference type="Gene3D" id="3.40.50.300">
    <property type="entry name" value="P-loop containing nucleotide triphosphate hydrolases"/>
    <property type="match status" value="1"/>
</dbReference>